<dbReference type="GO" id="GO:0005886">
    <property type="term" value="C:plasma membrane"/>
    <property type="evidence" value="ECO:0007669"/>
    <property type="project" value="TreeGrafter"/>
</dbReference>
<dbReference type="CDD" id="cd16378">
    <property type="entry name" value="CcmH_N"/>
    <property type="match status" value="1"/>
</dbReference>
<keyword evidence="8" id="KW-0472">Membrane</keyword>
<feature type="region of interest" description="Disordered" evidence="7">
    <location>
        <begin position="1"/>
        <end position="22"/>
    </location>
</feature>
<dbReference type="Pfam" id="PF03918">
    <property type="entry name" value="CcmH"/>
    <property type="match status" value="1"/>
</dbReference>
<keyword evidence="8" id="KW-1133">Transmembrane helix</keyword>
<keyword evidence="6" id="KW-0408">Iron</keyword>
<gene>
    <name evidence="10" type="ORF">UFOPK1392_01534</name>
    <name evidence="11" type="ORF">UFOPK3733_01637</name>
</gene>
<proteinExistence type="inferred from homology"/>
<evidence type="ECO:0000313" key="11">
    <source>
        <dbReference type="EMBL" id="CAB4946850.1"/>
    </source>
</evidence>
<dbReference type="PANTHER" id="PTHR47870">
    <property type="entry name" value="CYTOCHROME C-TYPE BIOGENESIS PROTEIN CCMH"/>
    <property type="match status" value="1"/>
</dbReference>
<keyword evidence="4" id="KW-0732">Signal</keyword>
<dbReference type="InterPro" id="IPR051263">
    <property type="entry name" value="C-type_cytochrome_biogenesis"/>
</dbReference>
<evidence type="ECO:0000256" key="1">
    <source>
        <dbReference type="ARBA" id="ARBA00010342"/>
    </source>
</evidence>
<sequence length="201" mass="20893">MSTDPNASDSTAANSSAANGDARSATASSPLRVWGPWVLLAVVVVAVLSVATFTARSAPTAADRVNNISVTIKCPKCAGESVAVSNAPASLEIRKQIAEQVQQGQTDEQIRSYYAAKYGEAVLLTPSASGINALVWILPVVALALAIAGLGIAFRRWSVAPIERATDADRELVASAMAGDTPNKHVEAEPIDDEHGEGNSR</sequence>
<protein>
    <submittedName>
        <fullName evidence="11">Unannotated protein</fullName>
    </submittedName>
</protein>
<evidence type="ECO:0000256" key="4">
    <source>
        <dbReference type="ARBA" id="ARBA00022729"/>
    </source>
</evidence>
<reference evidence="11" key="1">
    <citation type="submission" date="2020-05" db="EMBL/GenBank/DDBJ databases">
        <authorList>
            <person name="Chiriac C."/>
            <person name="Salcher M."/>
            <person name="Ghai R."/>
            <person name="Kavagutti S V."/>
        </authorList>
    </citation>
    <scope>NUCLEOTIDE SEQUENCE</scope>
</reference>
<dbReference type="PANTHER" id="PTHR47870:SF1">
    <property type="entry name" value="CYTOCHROME C-TYPE BIOGENESIS PROTEIN CCMH"/>
    <property type="match status" value="1"/>
</dbReference>
<dbReference type="GO" id="GO:0046872">
    <property type="term" value="F:metal ion binding"/>
    <property type="evidence" value="ECO:0007669"/>
    <property type="project" value="UniProtKB-KW"/>
</dbReference>
<comment type="similarity">
    <text evidence="1">Belongs to the CcmH/CycL/Ccl2/NrfF family.</text>
</comment>
<keyword evidence="8" id="KW-0812">Transmembrane</keyword>
<evidence type="ECO:0000256" key="7">
    <source>
        <dbReference type="SAM" id="MobiDB-lite"/>
    </source>
</evidence>
<keyword evidence="3" id="KW-0479">Metal-binding</keyword>
<name>A0A6J7JT91_9ZZZZ</name>
<dbReference type="AlphaFoldDB" id="A0A6J7JT91"/>
<dbReference type="InterPro" id="IPR038297">
    <property type="entry name" value="CcmH/CycL/NrfF/Ccl2_sf"/>
</dbReference>
<feature type="transmembrane region" description="Helical" evidence="8">
    <location>
        <begin position="133"/>
        <end position="154"/>
    </location>
</feature>
<feature type="transmembrane region" description="Helical" evidence="8">
    <location>
        <begin position="33"/>
        <end position="55"/>
    </location>
</feature>
<keyword evidence="2" id="KW-0349">Heme</keyword>
<feature type="region of interest" description="Disordered" evidence="7">
    <location>
        <begin position="177"/>
        <end position="201"/>
    </location>
</feature>
<evidence type="ECO:0000256" key="3">
    <source>
        <dbReference type="ARBA" id="ARBA00022723"/>
    </source>
</evidence>
<dbReference type="EMBL" id="CAFBNC010000098">
    <property type="protein sequence ID" value="CAB4946850.1"/>
    <property type="molecule type" value="Genomic_DNA"/>
</dbReference>
<dbReference type="EMBL" id="CAEMXZ010000070">
    <property type="protein sequence ID" value="CAB4323774.1"/>
    <property type="molecule type" value="Genomic_DNA"/>
</dbReference>
<dbReference type="GO" id="GO:0017004">
    <property type="term" value="P:cytochrome complex assembly"/>
    <property type="evidence" value="ECO:0007669"/>
    <property type="project" value="UniProtKB-KW"/>
</dbReference>
<evidence type="ECO:0000259" key="9">
    <source>
        <dbReference type="Pfam" id="PF03918"/>
    </source>
</evidence>
<accession>A0A6J7JT91</accession>
<evidence type="ECO:0000256" key="5">
    <source>
        <dbReference type="ARBA" id="ARBA00022748"/>
    </source>
</evidence>
<evidence type="ECO:0000256" key="8">
    <source>
        <dbReference type="SAM" id="Phobius"/>
    </source>
</evidence>
<evidence type="ECO:0000256" key="6">
    <source>
        <dbReference type="ARBA" id="ARBA00023004"/>
    </source>
</evidence>
<organism evidence="11">
    <name type="scientific">freshwater metagenome</name>
    <dbReference type="NCBI Taxonomy" id="449393"/>
    <lineage>
        <taxon>unclassified sequences</taxon>
        <taxon>metagenomes</taxon>
        <taxon>ecological metagenomes</taxon>
    </lineage>
</organism>
<feature type="domain" description="CcmH/CycL/Ccl2/NrfF N-terminal" evidence="9">
    <location>
        <begin position="39"/>
        <end position="166"/>
    </location>
</feature>
<dbReference type="Gene3D" id="1.10.8.640">
    <property type="entry name" value="Cytochrome C biogenesis protein"/>
    <property type="match status" value="1"/>
</dbReference>
<evidence type="ECO:0000256" key="2">
    <source>
        <dbReference type="ARBA" id="ARBA00022617"/>
    </source>
</evidence>
<keyword evidence="5" id="KW-0201">Cytochrome c-type biogenesis</keyword>
<dbReference type="InterPro" id="IPR005616">
    <property type="entry name" value="CcmH/CycL/Ccl2/NrfF_N"/>
</dbReference>
<evidence type="ECO:0000313" key="10">
    <source>
        <dbReference type="EMBL" id="CAB4323774.1"/>
    </source>
</evidence>